<evidence type="ECO:0000313" key="2">
    <source>
        <dbReference type="Proteomes" id="UP000886523"/>
    </source>
</evidence>
<reference evidence="1" key="1">
    <citation type="journal article" date="2020" name="Nat. Commun.">
        <title>Large-scale genome sequencing of mycorrhizal fungi provides insights into the early evolution of symbiotic traits.</title>
        <authorList>
            <person name="Miyauchi S."/>
            <person name="Kiss E."/>
            <person name="Kuo A."/>
            <person name="Drula E."/>
            <person name="Kohler A."/>
            <person name="Sanchez-Garcia M."/>
            <person name="Morin E."/>
            <person name="Andreopoulos B."/>
            <person name="Barry K.W."/>
            <person name="Bonito G."/>
            <person name="Buee M."/>
            <person name="Carver A."/>
            <person name="Chen C."/>
            <person name="Cichocki N."/>
            <person name="Clum A."/>
            <person name="Culley D."/>
            <person name="Crous P.W."/>
            <person name="Fauchery L."/>
            <person name="Girlanda M."/>
            <person name="Hayes R.D."/>
            <person name="Keri Z."/>
            <person name="LaButti K."/>
            <person name="Lipzen A."/>
            <person name="Lombard V."/>
            <person name="Magnuson J."/>
            <person name="Maillard F."/>
            <person name="Murat C."/>
            <person name="Nolan M."/>
            <person name="Ohm R.A."/>
            <person name="Pangilinan J."/>
            <person name="Pereira M.F."/>
            <person name="Perotto S."/>
            <person name="Peter M."/>
            <person name="Pfister S."/>
            <person name="Riley R."/>
            <person name="Sitrit Y."/>
            <person name="Stielow J.B."/>
            <person name="Szollosi G."/>
            <person name="Zifcakova L."/>
            <person name="Stursova M."/>
            <person name="Spatafora J.W."/>
            <person name="Tedersoo L."/>
            <person name="Vaario L.M."/>
            <person name="Yamada A."/>
            <person name="Yan M."/>
            <person name="Wang P."/>
            <person name="Xu J."/>
            <person name="Bruns T."/>
            <person name="Baldrian P."/>
            <person name="Vilgalys R."/>
            <person name="Dunand C."/>
            <person name="Henrissat B."/>
            <person name="Grigoriev I.V."/>
            <person name="Hibbett D."/>
            <person name="Nagy L.G."/>
            <person name="Martin F.M."/>
        </authorList>
    </citation>
    <scope>NUCLEOTIDE SEQUENCE</scope>
    <source>
        <strain evidence="1">UP504</strain>
    </source>
</reference>
<dbReference type="AlphaFoldDB" id="A0A9P6DWX7"/>
<keyword evidence="2" id="KW-1185">Reference proteome</keyword>
<proteinExistence type="predicted"/>
<accession>A0A9P6DWX7</accession>
<dbReference type="Proteomes" id="UP000886523">
    <property type="component" value="Unassembled WGS sequence"/>
</dbReference>
<dbReference type="EMBL" id="MU128936">
    <property type="protein sequence ID" value="KAF9516862.1"/>
    <property type="molecule type" value="Genomic_DNA"/>
</dbReference>
<dbReference type="OrthoDB" id="3269726at2759"/>
<comment type="caution">
    <text evidence="1">The sequence shown here is derived from an EMBL/GenBank/DDBJ whole genome shotgun (WGS) entry which is preliminary data.</text>
</comment>
<sequence>MALVLPSDCILRLDRRGNGDTPMEAVTINGTESFDTIENVDSLSDLDKTSYCLAELHCQGRGVDLSNIIKICFGIHKEAQRYTLQRFNCYFFSWTILVATARHAVQWEMLPFDSPWETLSRTLADALSMKAADALIDMIVDGGVIIMMTIHLKLKSQLLRAVSSRARLAWMMPRWLIRLALRAMIQTTWRSKMRTFLRLRLRSPLLSALQPTLRGALANLRASTLRTTLWKDDVGNAMRDAARRDVMASLLNAGTDALSSITFTMEDMDVFHSIAVTFMHRTSLMVEGAIGVPQLPQGLMPLCEPLHFSRPMAPMAS</sequence>
<gene>
    <name evidence="1" type="ORF">BS47DRAFT_611028</name>
</gene>
<name>A0A9P6DWX7_9AGAM</name>
<evidence type="ECO:0000313" key="1">
    <source>
        <dbReference type="EMBL" id="KAF9516862.1"/>
    </source>
</evidence>
<organism evidence="1 2">
    <name type="scientific">Hydnum rufescens UP504</name>
    <dbReference type="NCBI Taxonomy" id="1448309"/>
    <lineage>
        <taxon>Eukaryota</taxon>
        <taxon>Fungi</taxon>
        <taxon>Dikarya</taxon>
        <taxon>Basidiomycota</taxon>
        <taxon>Agaricomycotina</taxon>
        <taxon>Agaricomycetes</taxon>
        <taxon>Cantharellales</taxon>
        <taxon>Hydnaceae</taxon>
        <taxon>Hydnum</taxon>
    </lineage>
</organism>
<protein>
    <submittedName>
        <fullName evidence="1">Uncharacterized protein</fullName>
    </submittedName>
</protein>